<protein>
    <recommendedName>
        <fullName evidence="5">LGFP repeat-containing protein</fullName>
    </recommendedName>
</protein>
<gene>
    <name evidence="3" type="ORF">HF999_05705</name>
</gene>
<keyword evidence="2" id="KW-0732">Signal</keyword>
<organism evidence="3 4">
    <name type="scientific">Tsukamurella spumae</name>
    <dbReference type="NCBI Taxonomy" id="44753"/>
    <lineage>
        <taxon>Bacteria</taxon>
        <taxon>Bacillati</taxon>
        <taxon>Actinomycetota</taxon>
        <taxon>Actinomycetes</taxon>
        <taxon>Mycobacteriales</taxon>
        <taxon>Tsukamurellaceae</taxon>
        <taxon>Tsukamurella</taxon>
    </lineage>
</organism>
<dbReference type="RefSeq" id="WP_168544931.1">
    <property type="nucleotide sequence ID" value="NZ_BAAAKS010000033.1"/>
</dbReference>
<dbReference type="Pfam" id="PF08310">
    <property type="entry name" value="LGFP"/>
    <property type="match status" value="1"/>
</dbReference>
<feature type="chain" id="PRO_5038950343" description="LGFP repeat-containing protein" evidence="2">
    <location>
        <begin position="26"/>
        <end position="230"/>
    </location>
</feature>
<evidence type="ECO:0000256" key="2">
    <source>
        <dbReference type="SAM" id="SignalP"/>
    </source>
</evidence>
<dbReference type="InterPro" id="IPR013207">
    <property type="entry name" value="LGFP"/>
</dbReference>
<evidence type="ECO:0000256" key="1">
    <source>
        <dbReference type="SAM" id="MobiDB-lite"/>
    </source>
</evidence>
<feature type="signal peptide" evidence="2">
    <location>
        <begin position="1"/>
        <end position="25"/>
    </location>
</feature>
<evidence type="ECO:0000313" key="3">
    <source>
        <dbReference type="EMBL" id="NKY17866.1"/>
    </source>
</evidence>
<evidence type="ECO:0000313" key="4">
    <source>
        <dbReference type="Proteomes" id="UP000582646"/>
    </source>
</evidence>
<dbReference type="EMBL" id="JAAXOQ010000005">
    <property type="protein sequence ID" value="NKY17866.1"/>
    <property type="molecule type" value="Genomic_DNA"/>
</dbReference>
<dbReference type="Proteomes" id="UP000582646">
    <property type="component" value="Unassembled WGS sequence"/>
</dbReference>
<evidence type="ECO:0008006" key="5">
    <source>
        <dbReference type="Google" id="ProtNLM"/>
    </source>
</evidence>
<feature type="compositionally biased region" description="Polar residues" evidence="1">
    <location>
        <begin position="74"/>
        <end position="84"/>
    </location>
</feature>
<feature type="region of interest" description="Disordered" evidence="1">
    <location>
        <begin position="43"/>
        <end position="90"/>
    </location>
</feature>
<proteinExistence type="predicted"/>
<dbReference type="AlphaFoldDB" id="A0A846WZT9"/>
<comment type="caution">
    <text evidence="3">The sequence shown here is derived from an EMBL/GenBank/DDBJ whole genome shotgun (WGS) entry which is preliminary data.</text>
</comment>
<reference evidence="3 4" key="1">
    <citation type="submission" date="2020-04" db="EMBL/GenBank/DDBJ databases">
        <title>MicrobeNet Type strains.</title>
        <authorList>
            <person name="Nicholson A.C."/>
        </authorList>
    </citation>
    <scope>NUCLEOTIDE SEQUENCE [LARGE SCALE GENOMIC DNA]</scope>
    <source>
        <strain evidence="3 4">DSM 44113</strain>
    </source>
</reference>
<sequence>MSTRFADRRAIGAAAALTAALFITAGCSSTADTKDVASTTGASTAAASSTSAKATGPSSGAGKPGAPSAARSSTAAKPSGTVTAKGTDGSEVTLTGPIAAKYAAATAAQKKGLGAVLVGDHNAGTRESGVVFQQFTGGVITAKNADAGTPAYITWGKIRDAWNVERDATGKPIPVGGKNGSAGPLGAVTSDETTVGSVKQTTFEHGKITFNPQAGKVEVTVNGKVVPAGL</sequence>
<dbReference type="PROSITE" id="PS51257">
    <property type="entry name" value="PROKAR_LIPOPROTEIN"/>
    <property type="match status" value="1"/>
</dbReference>
<accession>A0A846WZT9</accession>
<keyword evidence="4" id="KW-1185">Reference proteome</keyword>
<feature type="compositionally biased region" description="Low complexity" evidence="1">
    <location>
        <begin position="43"/>
        <end position="73"/>
    </location>
</feature>
<name>A0A846WZT9_9ACTN</name>